<evidence type="ECO:0000256" key="3">
    <source>
        <dbReference type="ARBA" id="ARBA00022722"/>
    </source>
</evidence>
<keyword evidence="5" id="KW-0378">Hydrolase</keyword>
<evidence type="ECO:0000313" key="8">
    <source>
        <dbReference type="Proteomes" id="UP001065174"/>
    </source>
</evidence>
<sequence>MTKLIKFSSHAWLDYIHWQKSDKEMKQLIDKLCLSILETPYQGLGYPQPLSYELNQIWCRRINMEHRLVYRINKDQIEILQCRLHY</sequence>
<keyword evidence="2" id="KW-1277">Toxin-antitoxin system</keyword>
<proteinExistence type="inferred from homology"/>
<evidence type="ECO:0000256" key="5">
    <source>
        <dbReference type="ARBA" id="ARBA00022801"/>
    </source>
</evidence>
<dbReference type="EMBL" id="CP106679">
    <property type="protein sequence ID" value="UXP31494.1"/>
    <property type="molecule type" value="Genomic_DNA"/>
</dbReference>
<evidence type="ECO:0000256" key="1">
    <source>
        <dbReference type="ARBA" id="ARBA00008172"/>
    </source>
</evidence>
<dbReference type="Gene3D" id="3.30.2310.20">
    <property type="entry name" value="RelE-like"/>
    <property type="match status" value="1"/>
</dbReference>
<dbReference type="Pfam" id="PF06769">
    <property type="entry name" value="YoeB_toxin"/>
    <property type="match status" value="1"/>
</dbReference>
<accession>A0ABY6CLV5</accession>
<keyword evidence="4" id="KW-0255">Endonuclease</keyword>
<evidence type="ECO:0000256" key="4">
    <source>
        <dbReference type="ARBA" id="ARBA00022759"/>
    </source>
</evidence>
<keyword evidence="3" id="KW-0540">Nuclease</keyword>
<evidence type="ECO:0000256" key="6">
    <source>
        <dbReference type="ARBA" id="ARBA00030388"/>
    </source>
</evidence>
<dbReference type="SUPFAM" id="SSF143011">
    <property type="entry name" value="RelE-like"/>
    <property type="match status" value="1"/>
</dbReference>
<evidence type="ECO:0000256" key="2">
    <source>
        <dbReference type="ARBA" id="ARBA00022649"/>
    </source>
</evidence>
<name>A0ABY6CLV5_9BACT</name>
<protein>
    <recommendedName>
        <fullName evidence="6">Putative mRNA interferase YoeB</fullName>
    </recommendedName>
</protein>
<keyword evidence="8" id="KW-1185">Reference proteome</keyword>
<dbReference type="RefSeq" id="WP_262308933.1">
    <property type="nucleotide sequence ID" value="NZ_CP106679.1"/>
</dbReference>
<organism evidence="7 8">
    <name type="scientific">Reichenbachiella agarivorans</name>
    <dbReference type="NCBI Taxonomy" id="2979464"/>
    <lineage>
        <taxon>Bacteria</taxon>
        <taxon>Pseudomonadati</taxon>
        <taxon>Bacteroidota</taxon>
        <taxon>Cytophagia</taxon>
        <taxon>Cytophagales</taxon>
        <taxon>Reichenbachiellaceae</taxon>
        <taxon>Reichenbachiella</taxon>
    </lineage>
</organism>
<dbReference type="PANTHER" id="PTHR38039">
    <property type="entry name" value="TOXIN YOEB"/>
    <property type="match status" value="1"/>
</dbReference>
<dbReference type="Proteomes" id="UP001065174">
    <property type="component" value="Chromosome"/>
</dbReference>
<gene>
    <name evidence="7" type="ORF">N6H18_14170</name>
</gene>
<reference evidence="7" key="1">
    <citation type="submission" date="2022-09" db="EMBL/GenBank/DDBJ databases">
        <title>Comparative genomics and taxonomic characterization of three novel marine species of genus Reichenbachiella exhibiting antioxidant and polysaccharide degradation activities.</title>
        <authorList>
            <person name="Muhammad N."/>
            <person name="Lee Y.-J."/>
            <person name="Ko J."/>
            <person name="Kim S.-G."/>
        </authorList>
    </citation>
    <scope>NUCLEOTIDE SEQUENCE</scope>
    <source>
        <strain evidence="7">BKB1-1</strain>
    </source>
</reference>
<dbReference type="InterPro" id="IPR009614">
    <property type="entry name" value="YoeB_toxin"/>
</dbReference>
<comment type="similarity">
    <text evidence="1">Belongs to the YoeB family.</text>
</comment>
<dbReference type="NCBIfam" id="TIGR02116">
    <property type="entry name" value="toxin_Txe_YoeB"/>
    <property type="match status" value="1"/>
</dbReference>
<dbReference type="InterPro" id="IPR035093">
    <property type="entry name" value="RelE/ParE_toxin_dom_sf"/>
</dbReference>
<evidence type="ECO:0000313" key="7">
    <source>
        <dbReference type="EMBL" id="UXP31494.1"/>
    </source>
</evidence>
<dbReference type="PANTHER" id="PTHR38039:SF1">
    <property type="entry name" value="TOXIN YOEB"/>
    <property type="match status" value="1"/>
</dbReference>